<protein>
    <recommendedName>
        <fullName evidence="4">Gram-positive cocci surface proteins LPxTG domain-containing protein</fullName>
    </recommendedName>
</protein>
<dbReference type="EMBL" id="JAAXLJ010000004">
    <property type="protein sequence ID" value="NLR17955.1"/>
    <property type="molecule type" value="Genomic_DNA"/>
</dbReference>
<evidence type="ECO:0000256" key="1">
    <source>
        <dbReference type="SAM" id="SignalP"/>
    </source>
</evidence>
<evidence type="ECO:0000313" key="3">
    <source>
        <dbReference type="Proteomes" id="UP000763447"/>
    </source>
</evidence>
<keyword evidence="3" id="KW-1185">Reference proteome</keyword>
<comment type="caution">
    <text evidence="2">The sequence shown here is derived from an EMBL/GenBank/DDBJ whole genome shotgun (WGS) entry which is preliminary data.</text>
</comment>
<evidence type="ECO:0008006" key="4">
    <source>
        <dbReference type="Google" id="ProtNLM"/>
    </source>
</evidence>
<feature type="signal peptide" evidence="1">
    <location>
        <begin position="1"/>
        <end position="20"/>
    </location>
</feature>
<proteinExistence type="predicted"/>
<dbReference type="RefSeq" id="WP_168924572.1">
    <property type="nucleotide sequence ID" value="NZ_JAAXLJ010000004.1"/>
</dbReference>
<gene>
    <name evidence="2" type="ORF">HC026_03345</name>
</gene>
<sequence>MFKLMMVTLLLFGFAMPVKASASADNGLTLPRMNAQVQVGSHESQIKFWRTDNPHERQVTVSALSVLVAVGIAASWARRKFY</sequence>
<evidence type="ECO:0000313" key="2">
    <source>
        <dbReference type="EMBL" id="NLR17955.1"/>
    </source>
</evidence>
<accession>A0ABX1KXU9</accession>
<reference evidence="2 3" key="1">
    <citation type="submission" date="2020-04" db="EMBL/GenBank/DDBJ databases">
        <title>A novel species of genus Lactobacillus that was isolated from fermented food Zha-chili.</title>
        <authorList>
            <person name="Zhang Z."/>
        </authorList>
    </citation>
    <scope>NUCLEOTIDE SEQUENCE [LARGE SCALE GENOMIC DNA]</scope>
    <source>
        <strain evidence="3">HBUAS51383</strain>
    </source>
</reference>
<feature type="chain" id="PRO_5045146229" description="Gram-positive cocci surface proteins LPxTG domain-containing protein" evidence="1">
    <location>
        <begin position="21"/>
        <end position="82"/>
    </location>
</feature>
<name>A0ABX1KXU9_9LACO</name>
<dbReference type="Proteomes" id="UP000763447">
    <property type="component" value="Unassembled WGS sequence"/>
</dbReference>
<organism evidence="2 3">
    <name type="scientific">Secundilactobacillus angelensis</name>
    <dbReference type="NCBI Taxonomy" id="2722706"/>
    <lineage>
        <taxon>Bacteria</taxon>
        <taxon>Bacillati</taxon>
        <taxon>Bacillota</taxon>
        <taxon>Bacilli</taxon>
        <taxon>Lactobacillales</taxon>
        <taxon>Lactobacillaceae</taxon>
        <taxon>Secundilactobacillus</taxon>
    </lineage>
</organism>
<keyword evidence="1" id="KW-0732">Signal</keyword>